<feature type="domain" description="Helicase-associated" evidence="2">
    <location>
        <begin position="175"/>
        <end position="214"/>
    </location>
</feature>
<dbReference type="PANTHER" id="PTHR33418">
    <property type="entry name" value="HELICASE-ASSOCIATED"/>
    <property type="match status" value="1"/>
</dbReference>
<gene>
    <name evidence="3" type="ORF">ASEP1449_LOCUS12466</name>
</gene>
<feature type="compositionally biased region" description="Polar residues" evidence="1">
    <location>
        <begin position="157"/>
        <end position="168"/>
    </location>
</feature>
<feature type="region of interest" description="Disordered" evidence="1">
    <location>
        <begin position="47"/>
        <end position="91"/>
    </location>
</feature>
<reference evidence="3" key="1">
    <citation type="submission" date="2021-01" db="EMBL/GenBank/DDBJ databases">
        <authorList>
            <person name="Corre E."/>
            <person name="Pelletier E."/>
            <person name="Niang G."/>
            <person name="Scheremetjew M."/>
            <person name="Finn R."/>
            <person name="Kale V."/>
            <person name="Holt S."/>
            <person name="Cochrane G."/>
            <person name="Meng A."/>
            <person name="Brown T."/>
            <person name="Cohen L."/>
        </authorList>
    </citation>
    <scope>NUCLEOTIDE SEQUENCE</scope>
    <source>
        <strain evidence="3">CCMP2084</strain>
    </source>
</reference>
<accession>A0A7S2UKZ5</accession>
<evidence type="ECO:0000256" key="1">
    <source>
        <dbReference type="SAM" id="MobiDB-lite"/>
    </source>
</evidence>
<protein>
    <recommendedName>
        <fullName evidence="2">Helicase-associated domain-containing protein</fullName>
    </recommendedName>
</protein>
<evidence type="ECO:0000313" key="3">
    <source>
        <dbReference type="EMBL" id="CAD9820633.1"/>
    </source>
</evidence>
<dbReference type="Gene3D" id="6.10.140.530">
    <property type="match status" value="2"/>
</dbReference>
<organism evidence="3">
    <name type="scientific">Attheya septentrionalis</name>
    <dbReference type="NCBI Taxonomy" id="420275"/>
    <lineage>
        <taxon>Eukaryota</taxon>
        <taxon>Sar</taxon>
        <taxon>Stramenopiles</taxon>
        <taxon>Ochrophyta</taxon>
        <taxon>Bacillariophyta</taxon>
        <taxon>Coscinodiscophyceae</taxon>
        <taxon>Chaetocerotophycidae</taxon>
        <taxon>Chaetocerotales</taxon>
        <taxon>Attheyaceae</taxon>
        <taxon>Attheya</taxon>
    </lineage>
</organism>
<dbReference type="InterPro" id="IPR005114">
    <property type="entry name" value="Helicase_assoc"/>
</dbReference>
<dbReference type="EMBL" id="HBHQ01018599">
    <property type="protein sequence ID" value="CAD9820633.1"/>
    <property type="molecule type" value="Transcribed_RNA"/>
</dbReference>
<dbReference type="Pfam" id="PF03457">
    <property type="entry name" value="HA"/>
    <property type="match status" value="2"/>
</dbReference>
<sequence length="287" mass="32560">MPIKVTLRVKRSSLPGQEQGHLLRVAKKQRTEIPNIFIKRETLSTESGNKARNVDKDIAAQSGREKNVTDDLRKSSSCTSHSSNTSRNQCISNATGDECADFIVGTSDGTVISRPNRKIPPMKNSSGSECDEHDNLQKKNEFVSLNFEKAEEEEVVPSSSTHDQSSLTKERLANNTWNTKFEQLQAFKNAQGRTNVPQKSGPLGTWGNDQRRKIRPKWDTRFQELKEFKEAHGHTRVNKRSGQLGLWVSSQRTQFRLFQEGKASTMSDQRLAELNGIDFEFIYYSRP</sequence>
<evidence type="ECO:0000259" key="2">
    <source>
        <dbReference type="Pfam" id="PF03457"/>
    </source>
</evidence>
<feature type="region of interest" description="Disordered" evidence="1">
    <location>
        <begin position="149"/>
        <end position="168"/>
    </location>
</feature>
<proteinExistence type="predicted"/>
<dbReference type="AlphaFoldDB" id="A0A7S2UKZ5"/>
<feature type="compositionally biased region" description="Low complexity" evidence="1">
    <location>
        <begin position="75"/>
        <end position="86"/>
    </location>
</feature>
<dbReference type="PANTHER" id="PTHR33418:SF1">
    <property type="entry name" value="HELICASE-ASSOCIATED DOMAIN-CONTAINING PROTEIN"/>
    <property type="match status" value="1"/>
</dbReference>
<feature type="compositionally biased region" description="Basic and acidic residues" evidence="1">
    <location>
        <begin position="52"/>
        <end position="74"/>
    </location>
</feature>
<feature type="region of interest" description="Disordered" evidence="1">
    <location>
        <begin position="110"/>
        <end position="135"/>
    </location>
</feature>
<feature type="domain" description="Helicase-associated" evidence="2">
    <location>
        <begin position="217"/>
        <end position="279"/>
    </location>
</feature>
<name>A0A7S2UKZ5_9STRA</name>